<reference evidence="2 3" key="1">
    <citation type="submission" date="2014-04" db="EMBL/GenBank/DDBJ databases">
        <authorList>
            <consortium name="DOE Joint Genome Institute"/>
            <person name="Kuo A."/>
            <person name="Ruytinx J."/>
            <person name="Rineau F."/>
            <person name="Colpaert J."/>
            <person name="Kohler A."/>
            <person name="Nagy L.G."/>
            <person name="Floudas D."/>
            <person name="Copeland A."/>
            <person name="Barry K.W."/>
            <person name="Cichocki N."/>
            <person name="Veneault-Fourrey C."/>
            <person name="LaButti K."/>
            <person name="Lindquist E.A."/>
            <person name="Lipzen A."/>
            <person name="Lundell T."/>
            <person name="Morin E."/>
            <person name="Murat C."/>
            <person name="Sun H."/>
            <person name="Tunlid A."/>
            <person name="Henrissat B."/>
            <person name="Grigoriev I.V."/>
            <person name="Hibbett D.S."/>
            <person name="Martin F."/>
            <person name="Nordberg H.P."/>
            <person name="Cantor M.N."/>
            <person name="Hua S.X."/>
        </authorList>
    </citation>
    <scope>NUCLEOTIDE SEQUENCE [LARGE SCALE GENOMIC DNA]</scope>
    <source>
        <strain evidence="2 3">UH-Slu-Lm8-n1</strain>
    </source>
</reference>
<protein>
    <submittedName>
        <fullName evidence="2">Unplaced genomic scaffold CY34scaffold_885, whole genome shotgun sequence</fullName>
    </submittedName>
</protein>
<reference evidence="3" key="2">
    <citation type="submission" date="2015-01" db="EMBL/GenBank/DDBJ databases">
        <title>Evolutionary Origins and Diversification of the Mycorrhizal Mutualists.</title>
        <authorList>
            <consortium name="DOE Joint Genome Institute"/>
            <consortium name="Mycorrhizal Genomics Consortium"/>
            <person name="Kohler A."/>
            <person name="Kuo A."/>
            <person name="Nagy L.G."/>
            <person name="Floudas D."/>
            <person name="Copeland A."/>
            <person name="Barry K.W."/>
            <person name="Cichocki N."/>
            <person name="Veneault-Fourrey C."/>
            <person name="LaButti K."/>
            <person name="Lindquist E.A."/>
            <person name="Lipzen A."/>
            <person name="Lundell T."/>
            <person name="Morin E."/>
            <person name="Murat C."/>
            <person name="Riley R."/>
            <person name="Ohm R."/>
            <person name="Sun H."/>
            <person name="Tunlid A."/>
            <person name="Henrissat B."/>
            <person name="Grigoriev I.V."/>
            <person name="Hibbett D.S."/>
            <person name="Martin F."/>
        </authorList>
    </citation>
    <scope>NUCLEOTIDE SEQUENCE [LARGE SCALE GENOMIC DNA]</scope>
    <source>
        <strain evidence="3">UH-Slu-Lm8-n1</strain>
    </source>
</reference>
<evidence type="ECO:0000256" key="1">
    <source>
        <dbReference type="SAM" id="Phobius"/>
    </source>
</evidence>
<keyword evidence="1" id="KW-0472">Membrane</keyword>
<evidence type="ECO:0000313" key="2">
    <source>
        <dbReference type="EMBL" id="KIK33129.1"/>
    </source>
</evidence>
<name>A0A0D0A4F8_9AGAM</name>
<dbReference type="InParanoid" id="A0A0D0A4F8"/>
<gene>
    <name evidence="2" type="ORF">CY34DRAFT_727127</name>
</gene>
<sequence length="104" mass="11722">MGRIASDVLVRGTHWAIGCCVLYSLRVLSLAVVSVTLLTFLCPLYLLPFHSMFTLDLYSLCLIVFLAHPTLVALLHLCLSLTPSTRTVHLTYRVPYRIRPETMC</sequence>
<dbReference type="HOGENOM" id="CLU_2251844_0_0_1"/>
<dbReference type="AlphaFoldDB" id="A0A0D0A4F8"/>
<keyword evidence="1" id="KW-1133">Transmembrane helix</keyword>
<dbReference type="EMBL" id="KN836016">
    <property type="protein sequence ID" value="KIK33129.1"/>
    <property type="molecule type" value="Genomic_DNA"/>
</dbReference>
<keyword evidence="1" id="KW-0812">Transmembrane</keyword>
<proteinExistence type="predicted"/>
<feature type="transmembrane region" description="Helical" evidence="1">
    <location>
        <begin position="12"/>
        <end position="37"/>
    </location>
</feature>
<organism evidence="2 3">
    <name type="scientific">Suillus luteus UH-Slu-Lm8-n1</name>
    <dbReference type="NCBI Taxonomy" id="930992"/>
    <lineage>
        <taxon>Eukaryota</taxon>
        <taxon>Fungi</taxon>
        <taxon>Dikarya</taxon>
        <taxon>Basidiomycota</taxon>
        <taxon>Agaricomycotina</taxon>
        <taxon>Agaricomycetes</taxon>
        <taxon>Agaricomycetidae</taxon>
        <taxon>Boletales</taxon>
        <taxon>Suillineae</taxon>
        <taxon>Suillaceae</taxon>
        <taxon>Suillus</taxon>
    </lineage>
</organism>
<feature type="transmembrane region" description="Helical" evidence="1">
    <location>
        <begin position="57"/>
        <end position="79"/>
    </location>
</feature>
<keyword evidence="3" id="KW-1185">Reference proteome</keyword>
<accession>A0A0D0A4F8</accession>
<dbReference type="Proteomes" id="UP000054485">
    <property type="component" value="Unassembled WGS sequence"/>
</dbReference>
<evidence type="ECO:0000313" key="3">
    <source>
        <dbReference type="Proteomes" id="UP000054485"/>
    </source>
</evidence>